<reference evidence="1 2" key="1">
    <citation type="journal article" date="2013" name="Genome Biol. Evol.">
        <title>Genomic makeup of the marine flavobacterium Nonlabens (Donghaeana) dokdonensis DSW-6 and identification of a novel class of rhodopsins.</title>
        <authorList>
            <person name="Kwon S.K."/>
            <person name="Kim B.K."/>
            <person name="Song J.Y."/>
            <person name="Kwak M.J."/>
            <person name="Lee C.H."/>
            <person name="Yoon J.H."/>
            <person name="Oh T.K."/>
            <person name="Kim J.F."/>
        </authorList>
    </citation>
    <scope>NUCLEOTIDE SEQUENCE [LARGE SCALE GENOMIC DNA]</scope>
    <source>
        <strain evidence="2">DSM 17205 / KCTC 12402 / DSW-6</strain>
    </source>
</reference>
<organism evidence="1 2">
    <name type="scientific">Nonlabens dokdonensis (strain DSM 17205 / KCTC 12402 / DSW-6)</name>
    <name type="common">Donghaeana dokdonensis</name>
    <dbReference type="NCBI Taxonomy" id="592029"/>
    <lineage>
        <taxon>Bacteria</taxon>
        <taxon>Pseudomonadati</taxon>
        <taxon>Bacteroidota</taxon>
        <taxon>Flavobacteriia</taxon>
        <taxon>Flavobacteriales</taxon>
        <taxon>Flavobacteriaceae</taxon>
        <taxon>Nonlabens</taxon>
    </lineage>
</organism>
<evidence type="ECO:0000313" key="2">
    <source>
        <dbReference type="Proteomes" id="UP000011173"/>
    </source>
</evidence>
<name>L7W9N2_NONDD</name>
<dbReference type="AlphaFoldDB" id="L7W9N2"/>
<dbReference type="Proteomes" id="UP000011173">
    <property type="component" value="Chromosome"/>
</dbReference>
<protein>
    <submittedName>
        <fullName evidence="1">Uncharacterized protein</fullName>
    </submittedName>
</protein>
<dbReference type="HOGENOM" id="CLU_2771756_0_0_10"/>
<dbReference type="KEGG" id="ndo:DDD_1682"/>
<proteinExistence type="predicted"/>
<gene>
    <name evidence="1" type="ordered locus">DDD_1682</name>
</gene>
<accession>L7W9N2</accession>
<evidence type="ECO:0000313" key="1">
    <source>
        <dbReference type="EMBL" id="AGC76809.1"/>
    </source>
</evidence>
<sequence length="69" mass="7576">MEVLSNWLARLTVNQVFFKRVGSSPATSTISIDGVVGFQPSVLSSSLNRCSGISTKANRYNVKRSIRDQ</sequence>
<dbReference type="EMBL" id="CP001397">
    <property type="protein sequence ID" value="AGC76809.1"/>
    <property type="molecule type" value="Genomic_DNA"/>
</dbReference>